<comment type="caution">
    <text evidence="1">The sequence shown here is derived from an EMBL/GenBank/DDBJ whole genome shotgun (WGS) entry which is preliminary data.</text>
</comment>
<dbReference type="OrthoDB" id="3207839at2"/>
<organism evidence="1 2">
    <name type="scientific">Nocardia cyriacigeorgica</name>
    <dbReference type="NCBI Taxonomy" id="135487"/>
    <lineage>
        <taxon>Bacteria</taxon>
        <taxon>Bacillati</taxon>
        <taxon>Actinomycetota</taxon>
        <taxon>Actinomycetes</taxon>
        <taxon>Mycobacteriales</taxon>
        <taxon>Nocardiaceae</taxon>
        <taxon>Nocardia</taxon>
    </lineage>
</organism>
<protein>
    <submittedName>
        <fullName evidence="1">Uncharacterized protein</fullName>
    </submittedName>
</protein>
<accession>A0A5R8PGS1</accession>
<dbReference type="Proteomes" id="UP000308349">
    <property type="component" value="Unassembled WGS sequence"/>
</dbReference>
<evidence type="ECO:0000313" key="1">
    <source>
        <dbReference type="EMBL" id="TLG12141.1"/>
    </source>
</evidence>
<proteinExistence type="predicted"/>
<sequence length="293" mass="32568">MPSQHHEVIIDLFRNQPDMIAPLLTALGCRVPDYEKVRTESGELPVLAPTEYHADSVAVFHGADAPVLAVVVEVQLRRDPDKLWSWPVYVAALRARWKCPTILLVLCPDRRTARWAAEPIDFGYGHPAARLTPLVLDPSAVPVITDLDTATELPELAVLSALAHPTHPDNRAVFEALFAALSTMSVDRASLYYDFILSRLPRAARAAWEALMTAGLRDYRYQSEYARKYFADGELSGEQRGEARALLEVLDARGLAVSDEARARITGCADTDQLAHWIRRAVVITTTEELFAE</sequence>
<evidence type="ECO:0000313" key="2">
    <source>
        <dbReference type="Proteomes" id="UP000308349"/>
    </source>
</evidence>
<gene>
    <name evidence="1" type="ORF">FEK35_11510</name>
</gene>
<dbReference type="PANTHER" id="PTHR34613">
    <property type="entry name" value="SLL0800 PROTEIN"/>
    <property type="match status" value="1"/>
</dbReference>
<name>A0A5R8PGS1_9NOCA</name>
<dbReference type="EMBL" id="VBUU01000009">
    <property type="protein sequence ID" value="TLG12141.1"/>
    <property type="molecule type" value="Genomic_DNA"/>
</dbReference>
<reference evidence="1 2" key="1">
    <citation type="submission" date="2019-05" db="EMBL/GenBank/DDBJ databases">
        <title>Genomes sequences of two Nocardia cyriacigeorgica environmental isolates, type strains Nocardia asteroides ATCC 19247 and Nocardia cyriacigeorgica DSM 44484.</title>
        <authorList>
            <person name="Vautrin F."/>
            <person name="Bergeron E."/>
            <person name="Dubost A."/>
            <person name="Abrouk D."/>
            <person name="Rodriguez Nava V."/>
            <person name="Pujic P."/>
        </authorList>
    </citation>
    <scope>NUCLEOTIDE SEQUENCE [LARGE SCALE GENOMIC DNA]</scope>
    <source>
        <strain evidence="1 2">EML 1456</strain>
    </source>
</reference>
<dbReference type="AlphaFoldDB" id="A0A5R8PGS1"/>
<dbReference type="PANTHER" id="PTHR34613:SF1">
    <property type="entry name" value="SLL6017 PROTEIN"/>
    <property type="match status" value="1"/>
</dbReference>